<keyword evidence="2" id="KW-1185">Reference proteome</keyword>
<dbReference type="Proteomes" id="UP000324974">
    <property type="component" value="Chromosome"/>
</dbReference>
<evidence type="ECO:0000313" key="2">
    <source>
        <dbReference type="Proteomes" id="UP000324974"/>
    </source>
</evidence>
<name>A0A5C1ANC0_9BACT</name>
<gene>
    <name evidence="1" type="ORF">PX52LOC_06689</name>
</gene>
<dbReference type="AlphaFoldDB" id="A0A5C1ANC0"/>
<dbReference type="RefSeq" id="WP_149113983.1">
    <property type="nucleotide sequence ID" value="NZ_CP042425.1"/>
</dbReference>
<dbReference type="KEGG" id="lrs:PX52LOC_06689"/>
<dbReference type="EMBL" id="CP042425">
    <property type="protein sequence ID" value="QEL19613.1"/>
    <property type="molecule type" value="Genomic_DNA"/>
</dbReference>
<reference evidence="2" key="1">
    <citation type="submission" date="2019-08" db="EMBL/GenBank/DDBJ databases">
        <title>Limnoglobus roseus gen. nov., sp. nov., a novel freshwater planctomycete with a giant genome from the family Gemmataceae.</title>
        <authorList>
            <person name="Kulichevskaya I.S."/>
            <person name="Naumoff D.G."/>
            <person name="Miroshnikov K."/>
            <person name="Ivanova A."/>
            <person name="Philippov D.A."/>
            <person name="Hakobyan A."/>
            <person name="Rijpstra I.C."/>
            <person name="Sinninghe Damste J.S."/>
            <person name="Liesack W."/>
            <person name="Dedysh S.N."/>
        </authorList>
    </citation>
    <scope>NUCLEOTIDE SEQUENCE [LARGE SCALE GENOMIC DNA]</scope>
    <source>
        <strain evidence="2">PX52</strain>
    </source>
</reference>
<proteinExistence type="predicted"/>
<dbReference type="OrthoDB" id="5495375at2"/>
<organism evidence="1 2">
    <name type="scientific">Limnoglobus roseus</name>
    <dbReference type="NCBI Taxonomy" id="2598579"/>
    <lineage>
        <taxon>Bacteria</taxon>
        <taxon>Pseudomonadati</taxon>
        <taxon>Planctomycetota</taxon>
        <taxon>Planctomycetia</taxon>
        <taxon>Gemmatales</taxon>
        <taxon>Gemmataceae</taxon>
        <taxon>Limnoglobus</taxon>
    </lineage>
</organism>
<dbReference type="SUPFAM" id="SSF53474">
    <property type="entry name" value="alpha/beta-Hydrolases"/>
    <property type="match status" value="1"/>
</dbReference>
<dbReference type="GO" id="GO:0016787">
    <property type="term" value="F:hydrolase activity"/>
    <property type="evidence" value="ECO:0007669"/>
    <property type="project" value="UniProtKB-KW"/>
</dbReference>
<protein>
    <submittedName>
        <fullName evidence="1">Alpha/beta hydrolase</fullName>
    </submittedName>
</protein>
<keyword evidence="1" id="KW-0378">Hydrolase</keyword>
<evidence type="ECO:0000313" key="1">
    <source>
        <dbReference type="EMBL" id="QEL19613.1"/>
    </source>
</evidence>
<dbReference type="Gene3D" id="3.40.50.1820">
    <property type="entry name" value="alpha/beta hydrolase"/>
    <property type="match status" value="1"/>
</dbReference>
<accession>A0A5C1ANC0</accession>
<dbReference type="InterPro" id="IPR029058">
    <property type="entry name" value="AB_hydrolase_fold"/>
</dbReference>
<sequence>MHVLLAGDPTAPPLICLHGSLASSAHLLSELHLLADHFRVTLPDLPGQPALGPPVRVPYTGDSLPWWVLDVAESTGVDRLSLLGELGRVFRPEGSRADPDRRAPG</sequence>